<dbReference type="PANTHER" id="PTHR15503:SF22">
    <property type="entry name" value="TRANSPOSON TY3-I GAG POLYPROTEIN"/>
    <property type="match status" value="1"/>
</dbReference>
<dbReference type="InterPro" id="IPR036875">
    <property type="entry name" value="Znf_CCHC_sf"/>
</dbReference>
<dbReference type="InterPro" id="IPR032567">
    <property type="entry name" value="RTL1-rel"/>
</dbReference>
<dbReference type="InterPro" id="IPR043502">
    <property type="entry name" value="DNA/RNA_pol_sf"/>
</dbReference>
<name>A0A671R6H5_9TELE</name>
<organism evidence="4 5">
    <name type="scientific">Sinocyclocheilus anshuiensis</name>
    <dbReference type="NCBI Taxonomy" id="1608454"/>
    <lineage>
        <taxon>Eukaryota</taxon>
        <taxon>Metazoa</taxon>
        <taxon>Chordata</taxon>
        <taxon>Craniata</taxon>
        <taxon>Vertebrata</taxon>
        <taxon>Euteleostomi</taxon>
        <taxon>Actinopterygii</taxon>
        <taxon>Neopterygii</taxon>
        <taxon>Teleostei</taxon>
        <taxon>Ostariophysi</taxon>
        <taxon>Cypriniformes</taxon>
        <taxon>Cyprinidae</taxon>
        <taxon>Cyprininae</taxon>
        <taxon>Sinocyclocheilus</taxon>
    </lineage>
</organism>
<proteinExistence type="predicted"/>
<dbReference type="Gene3D" id="2.40.70.10">
    <property type="entry name" value="Acid Proteases"/>
    <property type="match status" value="1"/>
</dbReference>
<evidence type="ECO:0000256" key="1">
    <source>
        <dbReference type="PROSITE-ProRule" id="PRU00047"/>
    </source>
</evidence>
<evidence type="ECO:0000256" key="2">
    <source>
        <dbReference type="SAM" id="MobiDB-lite"/>
    </source>
</evidence>
<dbReference type="InterPro" id="IPR032549">
    <property type="entry name" value="DUF4939"/>
</dbReference>
<dbReference type="Ensembl" id="ENSSANT00000083851.1">
    <property type="protein sequence ID" value="ENSSANP00000078880.1"/>
    <property type="gene ID" value="ENSSANG00000039268.1"/>
</dbReference>
<accession>A0A671R6H5</accession>
<reference evidence="4" key="2">
    <citation type="submission" date="2025-09" db="UniProtKB">
        <authorList>
            <consortium name="Ensembl"/>
        </authorList>
    </citation>
    <scope>IDENTIFICATION</scope>
</reference>
<feature type="domain" description="CCHC-type" evidence="3">
    <location>
        <begin position="287"/>
        <end position="301"/>
    </location>
</feature>
<keyword evidence="1" id="KW-0863">Zinc-finger</keyword>
<evidence type="ECO:0000259" key="3">
    <source>
        <dbReference type="PROSITE" id="PS50158"/>
    </source>
</evidence>
<dbReference type="PROSITE" id="PS50158">
    <property type="entry name" value="ZF_CCHC"/>
    <property type="match status" value="1"/>
</dbReference>
<protein>
    <recommendedName>
        <fullName evidence="3">CCHC-type domain-containing protein</fullName>
    </recommendedName>
</protein>
<evidence type="ECO:0000313" key="5">
    <source>
        <dbReference type="Proteomes" id="UP000472260"/>
    </source>
</evidence>
<dbReference type="Pfam" id="PF16297">
    <property type="entry name" value="DUF4939"/>
    <property type="match status" value="1"/>
</dbReference>
<dbReference type="CDD" id="cd00303">
    <property type="entry name" value="retropepsin_like"/>
    <property type="match status" value="1"/>
</dbReference>
<sequence>MDSHSASASSLQNTSPPMNPAEVSELQAAFAYQSEVLKGYQKQLQSLQSTNEYLTHYIRSLPPPMPQTVSLAMPDKFDGSADKCRGFIRQVEIYFDHQKDKFASDNQKCAFLITLLTGRAITCAAAVWESDSIIRTSSEYFKQQLRDVFEYPTGGRDISTQLLSMSQGNHSAADYAVEYRTLAAQSGWNDVSLKAVFQRSLTQELQAELACKGETSTFSEFVNLAIRIDNLMRNAPKRKPAYGSLSSISTLAQSHSVPLATNQEPMQLGLSRLSEEERVRRRLHNLCFYCGEAGHHRLKCPHKTRTFSNPPPRNPRVNIEHFALLSNKSFTLPVVLRTDTLSLDLTAMIDSGAALNLIHQDIVTKYQIPTQMCTPPIQVKAVDGELIGRGITRQTKTLTPQVGTLHKESIAFYIIDSPKHELVLGYPWLSTHDPELSWHQGELTRWSSFCMSHCITATPQSCLATRVESPETHKKVNIPHCYQDLSDVFSKVKATQLPPHRPGDCAIDLLPNTQPPKSKVYPLSRNESQAMEEYVDEALKSSFIRPSTSQAAAGFFFVEKKDGGLRPCIDYRGLNNITRCPSVGDQETLVPWCDVLPKAPAVRSQRTSPVICNNYYYH</sequence>
<dbReference type="GO" id="GO:0008270">
    <property type="term" value="F:zinc ion binding"/>
    <property type="evidence" value="ECO:0007669"/>
    <property type="project" value="UniProtKB-KW"/>
</dbReference>
<dbReference type="Gene3D" id="3.10.10.10">
    <property type="entry name" value="HIV Type 1 Reverse Transcriptase, subunit A, domain 1"/>
    <property type="match status" value="1"/>
</dbReference>
<keyword evidence="1" id="KW-0479">Metal-binding</keyword>
<dbReference type="Proteomes" id="UP000472260">
    <property type="component" value="Unassembled WGS sequence"/>
</dbReference>
<dbReference type="PANTHER" id="PTHR15503">
    <property type="entry name" value="LDOC1 RELATED"/>
    <property type="match status" value="1"/>
</dbReference>
<dbReference type="SUPFAM" id="SSF57756">
    <property type="entry name" value="Retrovirus zinc finger-like domains"/>
    <property type="match status" value="1"/>
</dbReference>
<dbReference type="GO" id="GO:0003676">
    <property type="term" value="F:nucleic acid binding"/>
    <property type="evidence" value="ECO:0007669"/>
    <property type="project" value="InterPro"/>
</dbReference>
<evidence type="ECO:0000313" key="4">
    <source>
        <dbReference type="Ensembl" id="ENSSANP00000078880.1"/>
    </source>
</evidence>
<feature type="region of interest" description="Disordered" evidence="2">
    <location>
        <begin position="1"/>
        <end position="20"/>
    </location>
</feature>
<feature type="compositionally biased region" description="Polar residues" evidence="2">
    <location>
        <begin position="1"/>
        <end position="16"/>
    </location>
</feature>
<dbReference type="SUPFAM" id="SSF56672">
    <property type="entry name" value="DNA/RNA polymerases"/>
    <property type="match status" value="1"/>
</dbReference>
<keyword evidence="1" id="KW-0862">Zinc</keyword>
<reference evidence="4" key="1">
    <citation type="submission" date="2025-08" db="UniProtKB">
        <authorList>
            <consortium name="Ensembl"/>
        </authorList>
    </citation>
    <scope>IDENTIFICATION</scope>
</reference>
<dbReference type="InterPro" id="IPR021109">
    <property type="entry name" value="Peptidase_aspartic_dom_sf"/>
</dbReference>
<dbReference type="AlphaFoldDB" id="A0A671R6H5"/>
<dbReference type="InterPro" id="IPR001878">
    <property type="entry name" value="Znf_CCHC"/>
</dbReference>
<keyword evidence="5" id="KW-1185">Reference proteome</keyword>